<keyword evidence="7" id="KW-0413">Isomerase</keyword>
<comment type="caution">
    <text evidence="10">The sequence shown here is derived from an EMBL/GenBank/DDBJ whole genome shotgun (WGS) entry which is preliminary data.</text>
</comment>
<reference evidence="10 11" key="1">
    <citation type="submission" date="2015-02" db="EMBL/GenBank/DDBJ databases">
        <title>Improved understanding of the partial-nitritation anammox process through 23 genomes representing the majority of the microbial community.</title>
        <authorList>
            <person name="Speth D.R."/>
            <person name="In T Zandt M."/>
            <person name="Guerrero Cruz S."/>
            <person name="Jetten M.S."/>
            <person name="Dutilh B.E."/>
        </authorList>
    </citation>
    <scope>NUCLEOTIDE SEQUENCE [LARGE SCALE GENOMIC DNA]</scope>
    <source>
        <strain evidence="10">OLB21</strain>
    </source>
</reference>
<feature type="transmembrane region" description="Helical" evidence="8">
    <location>
        <begin position="34"/>
        <end position="51"/>
    </location>
</feature>
<feature type="transmembrane region" description="Helical" evidence="8">
    <location>
        <begin position="202"/>
        <end position="219"/>
    </location>
</feature>
<dbReference type="STRING" id="1617427.UZ20_WS6002001000"/>
<gene>
    <name evidence="10" type="ORF">UZ20_WS6002001000</name>
</gene>
<name>A0A136KFA1_9BACT</name>
<keyword evidence="3 8" id="KW-0812">Transmembrane</keyword>
<evidence type="ECO:0000256" key="4">
    <source>
        <dbReference type="ARBA" id="ARBA00022746"/>
    </source>
</evidence>
<evidence type="ECO:0000256" key="6">
    <source>
        <dbReference type="ARBA" id="ARBA00023136"/>
    </source>
</evidence>
<dbReference type="GO" id="GO:0045436">
    <property type="term" value="F:lycopene beta cyclase activity"/>
    <property type="evidence" value="ECO:0007669"/>
    <property type="project" value="UniProtKB-ARBA"/>
</dbReference>
<dbReference type="GO" id="GO:0016117">
    <property type="term" value="P:carotenoid biosynthetic process"/>
    <property type="evidence" value="ECO:0007669"/>
    <property type="project" value="UniProtKB-KW"/>
</dbReference>
<evidence type="ECO:0000256" key="3">
    <source>
        <dbReference type="ARBA" id="ARBA00022692"/>
    </source>
</evidence>
<dbReference type="GO" id="GO:0016872">
    <property type="term" value="F:intramolecular lyase activity"/>
    <property type="evidence" value="ECO:0007669"/>
    <property type="project" value="InterPro"/>
</dbReference>
<keyword evidence="4" id="KW-0125">Carotenoid biosynthesis</keyword>
<feature type="transmembrane region" description="Helical" evidence="8">
    <location>
        <begin position="129"/>
        <end position="148"/>
    </location>
</feature>
<feature type="domain" description="Lycopene cyclase" evidence="9">
    <location>
        <begin position="131"/>
        <end position="218"/>
    </location>
</feature>
<accession>A0A136KFA1</accession>
<evidence type="ECO:0000259" key="9">
    <source>
        <dbReference type="Pfam" id="PF18916"/>
    </source>
</evidence>
<organism evidence="10 11">
    <name type="scientific">candidate division WS6 bacterium OLB21</name>
    <dbReference type="NCBI Taxonomy" id="1617427"/>
    <lineage>
        <taxon>Bacteria</taxon>
        <taxon>Candidatus Dojkabacteria</taxon>
    </lineage>
</organism>
<evidence type="ECO:0000256" key="8">
    <source>
        <dbReference type="SAM" id="Phobius"/>
    </source>
</evidence>
<dbReference type="Pfam" id="PF18916">
    <property type="entry name" value="Lycopene_cyc"/>
    <property type="match status" value="2"/>
</dbReference>
<evidence type="ECO:0000313" key="11">
    <source>
        <dbReference type="Proteomes" id="UP000070449"/>
    </source>
</evidence>
<protein>
    <recommendedName>
        <fullName evidence="9">Lycopene cyclase domain-containing protein</fullName>
    </recommendedName>
</protein>
<sequence>MNYSYLLLNLIILIGPLLLSFEKRVRYISKIKHVLISIFLVSIPFILWDQYATLNGHWSFSKEHTTGINIGMLPIEEVMFFLTVPFSCLFVYEVINYFFKDKKTKVSAYVFAFVGALLSLIAFTNPDKGYTLIVSTLGSSLFFALAFIRPVLVMKRNYLIFLAVTLVLFLVFNSILTGIPIVSYGADEILGIRIGTIPIEDFVYNSVMLTLYLLVYNWSKMFFKKD</sequence>
<proteinExistence type="predicted"/>
<feature type="transmembrane region" description="Helical" evidence="8">
    <location>
        <begin position="160"/>
        <end position="182"/>
    </location>
</feature>
<comment type="subcellular location">
    <subcellularLocation>
        <location evidence="1">Membrane</location>
        <topology evidence="1">Multi-pass membrane protein</topology>
    </subcellularLocation>
</comment>
<keyword evidence="6 8" id="KW-0472">Membrane</keyword>
<evidence type="ECO:0000256" key="2">
    <source>
        <dbReference type="ARBA" id="ARBA00004829"/>
    </source>
</evidence>
<dbReference type="AlphaFoldDB" id="A0A136KFA1"/>
<evidence type="ECO:0000256" key="5">
    <source>
        <dbReference type="ARBA" id="ARBA00022989"/>
    </source>
</evidence>
<dbReference type="InterPro" id="IPR017825">
    <property type="entry name" value="Lycopene_cyclase_dom"/>
</dbReference>
<evidence type="ECO:0000313" key="10">
    <source>
        <dbReference type="EMBL" id="KXK08090.1"/>
    </source>
</evidence>
<comment type="pathway">
    <text evidence="2">Carotenoid biosynthesis.</text>
</comment>
<keyword evidence="5 8" id="KW-1133">Transmembrane helix</keyword>
<feature type="transmembrane region" description="Helical" evidence="8">
    <location>
        <begin position="78"/>
        <end position="99"/>
    </location>
</feature>
<feature type="transmembrane region" description="Helical" evidence="8">
    <location>
        <begin position="6"/>
        <end position="22"/>
    </location>
</feature>
<dbReference type="NCBIfam" id="TIGR03462">
    <property type="entry name" value="CarR_dom_SF"/>
    <property type="match status" value="2"/>
</dbReference>
<evidence type="ECO:0000256" key="1">
    <source>
        <dbReference type="ARBA" id="ARBA00004141"/>
    </source>
</evidence>
<evidence type="ECO:0000256" key="7">
    <source>
        <dbReference type="ARBA" id="ARBA00023235"/>
    </source>
</evidence>
<dbReference type="GO" id="GO:0016020">
    <property type="term" value="C:membrane"/>
    <property type="evidence" value="ECO:0007669"/>
    <property type="project" value="UniProtKB-SubCell"/>
</dbReference>
<dbReference type="Proteomes" id="UP000070449">
    <property type="component" value="Unassembled WGS sequence"/>
</dbReference>
<feature type="transmembrane region" description="Helical" evidence="8">
    <location>
        <begin position="106"/>
        <end position="123"/>
    </location>
</feature>
<feature type="domain" description="Lycopene cyclase" evidence="9">
    <location>
        <begin position="2"/>
        <end position="95"/>
    </location>
</feature>
<dbReference type="EMBL" id="JYPD01000026">
    <property type="protein sequence ID" value="KXK08090.1"/>
    <property type="molecule type" value="Genomic_DNA"/>
</dbReference>